<reference evidence="2" key="1">
    <citation type="submission" date="2018-10" db="EMBL/GenBank/DDBJ databases">
        <authorList>
            <person name="Peiro R."/>
            <person name="Begona"/>
            <person name="Cbmso G."/>
            <person name="Lopez M."/>
            <person name="Gonzalez S."/>
            <person name="Sacristan E."/>
            <person name="Castillo E."/>
        </authorList>
    </citation>
    <scope>NUCLEOTIDE SEQUENCE</scope>
    <source>
        <strain evidence="2">Rhod_genome</strain>
        <strain evidence="1">Rhod_plasmid</strain>
        <plasmid evidence="1">1</plasmid>
    </source>
</reference>
<evidence type="ECO:0000313" key="1">
    <source>
        <dbReference type="EMBL" id="VCU06567.1"/>
    </source>
</evidence>
<dbReference type="EMBL" id="LR026982">
    <property type="protein sequence ID" value="VCU06567.1"/>
    <property type="molecule type" value="Genomic_DNA"/>
</dbReference>
<sequence length="66" mass="7274">MSAQYLIYDRSTGRVIAHGSCEPGYECDQVIDPSSQDYLCIDGLVPDPETVRVVDGRLALIDQSEI</sequence>
<proteinExistence type="predicted"/>
<keyword evidence="3" id="KW-1185">Reference proteome</keyword>
<evidence type="ECO:0000313" key="3">
    <source>
        <dbReference type="Proteomes" id="UP000289200"/>
    </source>
</evidence>
<organism evidence="2 3">
    <name type="scientific">Rhodoplanes serenus</name>
    <dbReference type="NCBI Taxonomy" id="200615"/>
    <lineage>
        <taxon>Bacteria</taxon>
        <taxon>Pseudomonadati</taxon>
        <taxon>Pseudomonadota</taxon>
        <taxon>Alphaproteobacteria</taxon>
        <taxon>Hyphomicrobiales</taxon>
        <taxon>Nitrobacteraceae</taxon>
        <taxon>Rhodoplanes</taxon>
    </lineage>
</organism>
<name>A0A447CN47_9BRAD</name>
<evidence type="ECO:0000313" key="2">
    <source>
        <dbReference type="EMBL" id="VCU07890.1"/>
    </source>
</evidence>
<geneLocation type="plasmid" evidence="1">
    <name>1</name>
</geneLocation>
<keyword evidence="1" id="KW-0614">Plasmid</keyword>
<reference evidence="3" key="2">
    <citation type="submission" date="2018-10" db="EMBL/GenBank/DDBJ databases">
        <authorList>
            <person name="Peiro R."/>
            <person name="Begona"/>
            <person name="Cbmso G."/>
            <person name="Lopez M."/>
            <person name="Gonzalez S."/>
            <person name="Sacristan E."/>
            <person name="Castillo E."/>
        </authorList>
    </citation>
    <scope>NUCLEOTIDE SEQUENCE [LARGE SCALE GENOMIC DNA]</scope>
</reference>
<protein>
    <submittedName>
        <fullName evidence="2">Uncharacterized protein</fullName>
    </submittedName>
</protein>
<gene>
    <name evidence="2" type="ORF">RHODGE_RHODGE_01040</name>
    <name evidence="1" type="ORF">RHODPL_RHODPL_00015</name>
</gene>
<accession>A0A447CN47</accession>
<dbReference type="EMBL" id="UWOC01000077">
    <property type="protein sequence ID" value="VCU07890.1"/>
    <property type="molecule type" value="Genomic_DNA"/>
</dbReference>
<dbReference type="RefSeq" id="WP_129608064.1">
    <property type="nucleotide sequence ID" value="NZ_LR026982.1"/>
</dbReference>
<dbReference type="Proteomes" id="UP000289200">
    <property type="component" value="Unassembled WGS sequence"/>
</dbReference>
<dbReference type="AlphaFoldDB" id="A0A447CN47"/>